<dbReference type="PANTHER" id="PTHR12192">
    <property type="entry name" value="CATION TRANSPORT PROTEIN CHAC-RELATED"/>
    <property type="match status" value="1"/>
</dbReference>
<protein>
    <recommendedName>
        <fullName evidence="1">glutathione-specific gamma-glutamylcyclotransferase</fullName>
        <ecNumber evidence="1">4.3.2.7</ecNumber>
    </recommendedName>
</protein>
<name>A0A547Q9U2_9RHOB</name>
<accession>A0A547Q9U2</accession>
<dbReference type="Pfam" id="PF04752">
    <property type="entry name" value="ChaC"/>
    <property type="match status" value="1"/>
</dbReference>
<evidence type="ECO:0000313" key="4">
    <source>
        <dbReference type="Proteomes" id="UP000318590"/>
    </source>
</evidence>
<dbReference type="SUPFAM" id="SSF110857">
    <property type="entry name" value="Gamma-glutamyl cyclotransferase-like"/>
    <property type="match status" value="1"/>
</dbReference>
<dbReference type="CDD" id="cd06661">
    <property type="entry name" value="GGCT_like"/>
    <property type="match status" value="1"/>
</dbReference>
<dbReference type="GO" id="GO:0005737">
    <property type="term" value="C:cytoplasm"/>
    <property type="evidence" value="ECO:0007669"/>
    <property type="project" value="TreeGrafter"/>
</dbReference>
<dbReference type="Proteomes" id="UP000318590">
    <property type="component" value="Unassembled WGS sequence"/>
</dbReference>
<evidence type="ECO:0000313" key="3">
    <source>
        <dbReference type="EMBL" id="TRD23130.1"/>
    </source>
</evidence>
<dbReference type="EMBL" id="VFSV01000003">
    <property type="protein sequence ID" value="TRD23130.1"/>
    <property type="molecule type" value="Genomic_DNA"/>
</dbReference>
<dbReference type="Gene3D" id="3.10.490.10">
    <property type="entry name" value="Gamma-glutamyl cyclotransferase-like"/>
    <property type="match status" value="1"/>
</dbReference>
<dbReference type="PANTHER" id="PTHR12192:SF2">
    <property type="entry name" value="GLUTATHIONE-SPECIFIC GAMMA-GLUTAMYLCYCLOTRANSFERASE 2"/>
    <property type="match status" value="1"/>
</dbReference>
<sequence length="198" mass="21875">MWVFGYGSLVWNPEFEVAERIVARLDGYARSFCMASIHHRGTPEAPGLVLALDRKDGASCTGLALRVAEGQEAETLAKLRERELVSSAYLECHVPLNLADGRNIEAVAYVIDQDHVQYLGELDLEDQAHIIATAQGQRGPNHEYLYNTSAHLGELGIADPDLDWLASRVRELGHKGPSGLADRKWPDRLQKRVFTGSG</sequence>
<dbReference type="GO" id="GO:0016740">
    <property type="term" value="F:transferase activity"/>
    <property type="evidence" value="ECO:0007669"/>
    <property type="project" value="UniProtKB-KW"/>
</dbReference>
<evidence type="ECO:0000256" key="1">
    <source>
        <dbReference type="ARBA" id="ARBA00012344"/>
    </source>
</evidence>
<dbReference type="OrthoDB" id="9795692at2"/>
<keyword evidence="4" id="KW-1185">Reference proteome</keyword>
<dbReference type="GO" id="GO:0061928">
    <property type="term" value="F:glutathione specific gamma-glutamylcyclotransferase activity"/>
    <property type="evidence" value="ECO:0007669"/>
    <property type="project" value="UniProtKB-EC"/>
</dbReference>
<proteinExistence type="predicted"/>
<dbReference type="RefSeq" id="WP_142833320.1">
    <property type="nucleotide sequence ID" value="NZ_VFSV01000003.1"/>
</dbReference>
<gene>
    <name evidence="3" type="ORF">FEV53_02635</name>
</gene>
<comment type="caution">
    <text evidence="3">The sequence shown here is derived from an EMBL/GenBank/DDBJ whole genome shotgun (WGS) entry which is preliminary data.</text>
</comment>
<dbReference type="AlphaFoldDB" id="A0A547Q9U2"/>
<dbReference type="EC" id="4.3.2.7" evidence="1"/>
<keyword evidence="3" id="KW-0808">Transferase</keyword>
<dbReference type="InterPro" id="IPR013024">
    <property type="entry name" value="GGCT-like"/>
</dbReference>
<reference evidence="3 4" key="1">
    <citation type="submission" date="2019-06" db="EMBL/GenBank/DDBJ databases">
        <title>Paenimaribius caenipelagi gen. nov., sp. nov., isolated from a tidal flat.</title>
        <authorList>
            <person name="Yoon J.-H."/>
        </authorList>
    </citation>
    <scope>NUCLEOTIDE SEQUENCE [LARGE SCALE GENOMIC DNA]</scope>
    <source>
        <strain evidence="3 4">JBTF-M29</strain>
    </source>
</reference>
<dbReference type="InterPro" id="IPR036568">
    <property type="entry name" value="GGCT-like_sf"/>
</dbReference>
<organism evidence="3 4">
    <name type="scientific">Palleronia caenipelagi</name>
    <dbReference type="NCBI Taxonomy" id="2489174"/>
    <lineage>
        <taxon>Bacteria</taxon>
        <taxon>Pseudomonadati</taxon>
        <taxon>Pseudomonadota</taxon>
        <taxon>Alphaproteobacteria</taxon>
        <taxon>Rhodobacterales</taxon>
        <taxon>Roseobacteraceae</taxon>
        <taxon>Palleronia</taxon>
    </lineage>
</organism>
<dbReference type="InterPro" id="IPR006840">
    <property type="entry name" value="ChaC"/>
</dbReference>
<dbReference type="GO" id="GO:0006751">
    <property type="term" value="P:glutathione catabolic process"/>
    <property type="evidence" value="ECO:0007669"/>
    <property type="project" value="InterPro"/>
</dbReference>
<keyword evidence="2" id="KW-0456">Lyase</keyword>
<evidence type="ECO:0000256" key="2">
    <source>
        <dbReference type="ARBA" id="ARBA00023239"/>
    </source>
</evidence>